<evidence type="ECO:0000256" key="1">
    <source>
        <dbReference type="ARBA" id="ARBA00004496"/>
    </source>
</evidence>
<comment type="caution">
    <text evidence="13">The sequence shown here is derived from an EMBL/GenBank/DDBJ whole genome shotgun (WGS) entry which is preliminary data.</text>
</comment>
<keyword evidence="10" id="KW-0804">Transcription</keyword>
<keyword evidence="4" id="KW-0678">Repressor</keyword>
<dbReference type="PANTHER" id="PTHR33202">
    <property type="entry name" value="ZINC UPTAKE REGULATION PROTEIN"/>
    <property type="match status" value="1"/>
</dbReference>
<comment type="cofactor">
    <cofactor evidence="11">
        <name>Zn(2+)</name>
        <dbReference type="ChEBI" id="CHEBI:29105"/>
    </cofactor>
    <text evidence="11">Binds 1 zinc ion per subunit.</text>
</comment>
<comment type="similarity">
    <text evidence="2">Belongs to the Fur family.</text>
</comment>
<dbReference type="InterPro" id="IPR036390">
    <property type="entry name" value="WH_DNA-bd_sf"/>
</dbReference>
<dbReference type="PANTHER" id="PTHR33202:SF18">
    <property type="entry name" value="TRANSCRIPTIONAL REGULATOR FURA"/>
    <property type="match status" value="1"/>
</dbReference>
<evidence type="ECO:0000256" key="6">
    <source>
        <dbReference type="ARBA" id="ARBA00022833"/>
    </source>
</evidence>
<dbReference type="CDD" id="cd07153">
    <property type="entry name" value="Fur_like"/>
    <property type="match status" value="1"/>
</dbReference>
<keyword evidence="5 11" id="KW-0479">Metal-binding</keyword>
<dbReference type="GO" id="GO:1900376">
    <property type="term" value="P:regulation of secondary metabolite biosynthetic process"/>
    <property type="evidence" value="ECO:0007669"/>
    <property type="project" value="TreeGrafter"/>
</dbReference>
<dbReference type="InterPro" id="IPR036388">
    <property type="entry name" value="WH-like_DNA-bd_sf"/>
</dbReference>
<sequence length="146" mass="15676">MDTHTRLAGLLRGASLRVTAPRVAVLTEVHRQPHSDADTIATGVRNQLGSVSTQAVYDVLRALTEAGLIRRIEPPGSPARYETRVGDNHHHVVCRKCGSIRDIDCSVGEAPCLTPDSTHGFVIDEAEVLYWGTCPDCHAHASATSG</sequence>
<dbReference type="GO" id="GO:0000976">
    <property type="term" value="F:transcription cis-regulatory region binding"/>
    <property type="evidence" value="ECO:0007669"/>
    <property type="project" value="TreeGrafter"/>
</dbReference>
<dbReference type="EMBL" id="JAWLUP010000012">
    <property type="protein sequence ID" value="MDV7264518.1"/>
    <property type="molecule type" value="Genomic_DNA"/>
</dbReference>
<dbReference type="RefSeq" id="WP_213576947.1">
    <property type="nucleotide sequence ID" value="NZ_JAWLUP010000012.1"/>
</dbReference>
<keyword evidence="3" id="KW-0963">Cytoplasm</keyword>
<dbReference type="GO" id="GO:0008270">
    <property type="term" value="F:zinc ion binding"/>
    <property type="evidence" value="ECO:0007669"/>
    <property type="project" value="TreeGrafter"/>
</dbReference>
<feature type="binding site" evidence="11">
    <location>
        <position position="137"/>
    </location>
    <ligand>
        <name>Zn(2+)</name>
        <dbReference type="ChEBI" id="CHEBI:29105"/>
    </ligand>
</feature>
<feature type="binding site" evidence="11">
    <location>
        <position position="97"/>
    </location>
    <ligand>
        <name>Zn(2+)</name>
        <dbReference type="ChEBI" id="CHEBI:29105"/>
    </ligand>
</feature>
<evidence type="ECO:0000256" key="10">
    <source>
        <dbReference type="ARBA" id="ARBA00023163"/>
    </source>
</evidence>
<evidence type="ECO:0000313" key="14">
    <source>
        <dbReference type="Proteomes" id="UP001185863"/>
    </source>
</evidence>
<feature type="binding site" evidence="11">
    <location>
        <position position="134"/>
    </location>
    <ligand>
        <name>Zn(2+)</name>
        <dbReference type="ChEBI" id="CHEBI:29105"/>
    </ligand>
</feature>
<evidence type="ECO:0000256" key="7">
    <source>
        <dbReference type="ARBA" id="ARBA00023004"/>
    </source>
</evidence>
<reference evidence="13" key="1">
    <citation type="submission" date="2023-10" db="EMBL/GenBank/DDBJ databases">
        <title>Development of a sustainable strategy for remediation of hydrocarbon-contaminated territories based on the waste exchange concept.</title>
        <authorList>
            <person name="Krivoruchko A."/>
        </authorList>
    </citation>
    <scope>NUCLEOTIDE SEQUENCE</scope>
    <source>
        <strain evidence="13">IEGM 68</strain>
    </source>
</reference>
<proteinExistence type="inferred from homology"/>
<dbReference type="Gene3D" id="1.10.10.10">
    <property type="entry name" value="Winged helix-like DNA-binding domain superfamily/Winged helix DNA-binding domain"/>
    <property type="match status" value="1"/>
</dbReference>
<evidence type="ECO:0000256" key="2">
    <source>
        <dbReference type="ARBA" id="ARBA00007957"/>
    </source>
</evidence>
<dbReference type="GO" id="GO:0045892">
    <property type="term" value="P:negative regulation of DNA-templated transcription"/>
    <property type="evidence" value="ECO:0007669"/>
    <property type="project" value="TreeGrafter"/>
</dbReference>
<keyword evidence="6 11" id="KW-0862">Zinc</keyword>
<comment type="subcellular location">
    <subcellularLocation>
        <location evidence="1">Cytoplasm</location>
    </subcellularLocation>
</comment>
<dbReference type="Pfam" id="PF01475">
    <property type="entry name" value="FUR"/>
    <property type="match status" value="1"/>
</dbReference>
<evidence type="ECO:0000256" key="3">
    <source>
        <dbReference type="ARBA" id="ARBA00022490"/>
    </source>
</evidence>
<accession>A0AAE5A5W3</accession>
<protein>
    <submittedName>
        <fullName evidence="13">Fur family transcriptional regulator</fullName>
    </submittedName>
</protein>
<name>A0AAE5A5W3_9NOCA</name>
<evidence type="ECO:0000256" key="5">
    <source>
        <dbReference type="ARBA" id="ARBA00022723"/>
    </source>
</evidence>
<evidence type="ECO:0000256" key="8">
    <source>
        <dbReference type="ARBA" id="ARBA00023015"/>
    </source>
</evidence>
<evidence type="ECO:0000256" key="9">
    <source>
        <dbReference type="ARBA" id="ARBA00023125"/>
    </source>
</evidence>
<keyword evidence="7 12" id="KW-0408">Iron</keyword>
<dbReference type="AlphaFoldDB" id="A0AAE5A5W3"/>
<feature type="binding site" evidence="11">
    <location>
        <position position="94"/>
    </location>
    <ligand>
        <name>Zn(2+)</name>
        <dbReference type="ChEBI" id="CHEBI:29105"/>
    </ligand>
</feature>
<gene>
    <name evidence="13" type="ORF">R4315_08170</name>
</gene>
<dbReference type="Proteomes" id="UP001185863">
    <property type="component" value="Unassembled WGS sequence"/>
</dbReference>
<organism evidence="13 14">
    <name type="scientific">Rhodococcus oxybenzonivorans</name>
    <dbReference type="NCBI Taxonomy" id="1990687"/>
    <lineage>
        <taxon>Bacteria</taxon>
        <taxon>Bacillati</taxon>
        <taxon>Actinomycetota</taxon>
        <taxon>Actinomycetes</taxon>
        <taxon>Mycobacteriales</taxon>
        <taxon>Nocardiaceae</taxon>
        <taxon>Rhodococcus</taxon>
    </lineage>
</organism>
<comment type="cofactor">
    <cofactor evidence="12">
        <name>Mn(2+)</name>
        <dbReference type="ChEBI" id="CHEBI:29035"/>
    </cofactor>
    <cofactor evidence="12">
        <name>Fe(2+)</name>
        <dbReference type="ChEBI" id="CHEBI:29033"/>
    </cofactor>
    <text evidence="12">Binds 1 Mn(2+) or Fe(2+) ion per subunit.</text>
</comment>
<keyword evidence="8" id="KW-0805">Transcription regulation</keyword>
<dbReference type="Gene3D" id="3.30.1490.190">
    <property type="match status" value="1"/>
</dbReference>
<evidence type="ECO:0000313" key="13">
    <source>
        <dbReference type="EMBL" id="MDV7264518.1"/>
    </source>
</evidence>
<feature type="binding site" evidence="12">
    <location>
        <position position="109"/>
    </location>
    <ligand>
        <name>Fe cation</name>
        <dbReference type="ChEBI" id="CHEBI:24875"/>
    </ligand>
</feature>
<dbReference type="GO" id="GO:0005737">
    <property type="term" value="C:cytoplasm"/>
    <property type="evidence" value="ECO:0007669"/>
    <property type="project" value="UniProtKB-SubCell"/>
</dbReference>
<keyword evidence="9" id="KW-0238">DNA-binding</keyword>
<evidence type="ECO:0000256" key="4">
    <source>
        <dbReference type="ARBA" id="ARBA00022491"/>
    </source>
</evidence>
<evidence type="ECO:0000256" key="11">
    <source>
        <dbReference type="PIRSR" id="PIRSR602481-1"/>
    </source>
</evidence>
<dbReference type="SUPFAM" id="SSF46785">
    <property type="entry name" value="Winged helix' DNA-binding domain"/>
    <property type="match status" value="1"/>
</dbReference>
<dbReference type="InterPro" id="IPR002481">
    <property type="entry name" value="FUR"/>
</dbReference>
<dbReference type="GO" id="GO:0003700">
    <property type="term" value="F:DNA-binding transcription factor activity"/>
    <property type="evidence" value="ECO:0007669"/>
    <property type="project" value="InterPro"/>
</dbReference>
<evidence type="ECO:0000256" key="12">
    <source>
        <dbReference type="PIRSR" id="PIRSR602481-2"/>
    </source>
</evidence>
<dbReference type="InterPro" id="IPR043135">
    <property type="entry name" value="Fur_C"/>
</dbReference>